<dbReference type="EMBL" id="SGXE01000001">
    <property type="protein sequence ID" value="RZS99784.1"/>
    <property type="molecule type" value="Genomic_DNA"/>
</dbReference>
<dbReference type="PANTHER" id="PTHR34265">
    <property type="entry name" value="TYPE III PANTOTHENATE KINASE"/>
    <property type="match status" value="1"/>
</dbReference>
<dbReference type="EC" id="2.7.1.33" evidence="6 16"/>
<keyword evidence="8 16" id="KW-0808">Transferase</keyword>
<dbReference type="GO" id="GO:0005524">
    <property type="term" value="F:ATP binding"/>
    <property type="evidence" value="ECO:0007669"/>
    <property type="project" value="UniProtKB-UniRule"/>
</dbReference>
<evidence type="ECO:0000313" key="17">
    <source>
        <dbReference type="EMBL" id="RZS99784.1"/>
    </source>
</evidence>
<keyword evidence="10 16" id="KW-0418">Kinase</keyword>
<feature type="binding site" evidence="16">
    <location>
        <position position="118"/>
    </location>
    <ligand>
        <name>K(+)</name>
        <dbReference type="ChEBI" id="CHEBI:29103"/>
    </ligand>
</feature>
<name>A0A4Q7PGY5_9FLAO</name>
<dbReference type="GO" id="GO:0005737">
    <property type="term" value="C:cytoplasm"/>
    <property type="evidence" value="ECO:0007669"/>
    <property type="project" value="UniProtKB-SubCell"/>
</dbReference>
<evidence type="ECO:0000256" key="13">
    <source>
        <dbReference type="ARBA" id="ARBA00022993"/>
    </source>
</evidence>
<evidence type="ECO:0000256" key="10">
    <source>
        <dbReference type="ARBA" id="ARBA00022777"/>
    </source>
</evidence>
<feature type="binding site" evidence="16">
    <location>
        <begin position="6"/>
        <end position="13"/>
    </location>
    <ligand>
        <name>ATP</name>
        <dbReference type="ChEBI" id="CHEBI:30616"/>
    </ligand>
</feature>
<evidence type="ECO:0000256" key="11">
    <source>
        <dbReference type="ARBA" id="ARBA00022840"/>
    </source>
</evidence>
<feature type="active site" description="Proton acceptor" evidence="16">
    <location>
        <position position="97"/>
    </location>
</feature>
<feature type="binding site" evidence="16">
    <location>
        <position position="88"/>
    </location>
    <ligand>
        <name>substrate</name>
    </ligand>
</feature>
<dbReference type="SUPFAM" id="SSF53067">
    <property type="entry name" value="Actin-like ATPase domain"/>
    <property type="match status" value="2"/>
</dbReference>
<dbReference type="Gene3D" id="3.30.420.40">
    <property type="match status" value="2"/>
</dbReference>
<comment type="caution">
    <text evidence="17">The sequence shown here is derived from an EMBL/GenBank/DDBJ whole genome shotgun (WGS) entry which is preliminary data.</text>
</comment>
<evidence type="ECO:0000256" key="3">
    <source>
        <dbReference type="ARBA" id="ARBA00004496"/>
    </source>
</evidence>
<reference evidence="17 18" key="1">
    <citation type="submission" date="2019-02" db="EMBL/GenBank/DDBJ databases">
        <title>Genomic Encyclopedia of Type Strains, Phase IV (KMG-IV): sequencing the most valuable type-strain genomes for metagenomic binning, comparative biology and taxonomic classification.</title>
        <authorList>
            <person name="Goeker M."/>
        </authorList>
    </citation>
    <scope>NUCLEOTIDE SEQUENCE [LARGE SCALE GENOMIC DNA]</scope>
    <source>
        <strain evidence="17 18">DSM 17196</strain>
    </source>
</reference>
<evidence type="ECO:0000256" key="1">
    <source>
        <dbReference type="ARBA" id="ARBA00001206"/>
    </source>
</evidence>
<feature type="binding site" evidence="16">
    <location>
        <position position="173"/>
    </location>
    <ligand>
        <name>substrate</name>
    </ligand>
</feature>
<comment type="catalytic activity">
    <reaction evidence="1 16">
        <text>(R)-pantothenate + ATP = (R)-4'-phosphopantothenate + ADP + H(+)</text>
        <dbReference type="Rhea" id="RHEA:16373"/>
        <dbReference type="ChEBI" id="CHEBI:10986"/>
        <dbReference type="ChEBI" id="CHEBI:15378"/>
        <dbReference type="ChEBI" id="CHEBI:29032"/>
        <dbReference type="ChEBI" id="CHEBI:30616"/>
        <dbReference type="ChEBI" id="CHEBI:456216"/>
        <dbReference type="EC" id="2.7.1.33"/>
    </reaction>
</comment>
<dbReference type="UniPathway" id="UPA00241">
    <property type="reaction ID" value="UER00352"/>
</dbReference>
<feature type="binding site" evidence="16">
    <location>
        <begin position="95"/>
        <end position="98"/>
    </location>
    <ligand>
        <name>substrate</name>
    </ligand>
</feature>
<keyword evidence="7 16" id="KW-0963">Cytoplasm</keyword>
<comment type="pathway">
    <text evidence="4 16">Cofactor biosynthesis; coenzyme A biosynthesis; CoA from (R)-pantothenate: step 1/5.</text>
</comment>
<keyword evidence="12 16" id="KW-0630">Potassium</keyword>
<dbReference type="NCBIfam" id="NF009853">
    <property type="entry name" value="PRK13320.1-5"/>
    <property type="match status" value="1"/>
</dbReference>
<accession>A0A4Q7PGY5</accession>
<comment type="cofactor">
    <cofactor evidence="16">
        <name>NH4(+)</name>
        <dbReference type="ChEBI" id="CHEBI:28938"/>
    </cofactor>
    <cofactor evidence="16">
        <name>K(+)</name>
        <dbReference type="ChEBI" id="CHEBI:29103"/>
    </cofactor>
    <text evidence="16">A monovalent cation. Ammonium or potassium.</text>
</comment>
<evidence type="ECO:0000256" key="5">
    <source>
        <dbReference type="ARBA" id="ARBA00011738"/>
    </source>
</evidence>
<evidence type="ECO:0000256" key="6">
    <source>
        <dbReference type="ARBA" id="ARBA00012102"/>
    </source>
</evidence>
<dbReference type="GO" id="GO:0015937">
    <property type="term" value="P:coenzyme A biosynthetic process"/>
    <property type="evidence" value="ECO:0007669"/>
    <property type="project" value="UniProtKB-UniRule"/>
</dbReference>
<evidence type="ECO:0000256" key="7">
    <source>
        <dbReference type="ARBA" id="ARBA00022490"/>
    </source>
</evidence>
<keyword evidence="18" id="KW-1185">Reference proteome</keyword>
<dbReference type="NCBIfam" id="TIGR00671">
    <property type="entry name" value="baf"/>
    <property type="match status" value="1"/>
</dbReference>
<comment type="subcellular location">
    <subcellularLocation>
        <location evidence="3 16">Cytoplasm</location>
    </subcellularLocation>
</comment>
<evidence type="ECO:0000256" key="9">
    <source>
        <dbReference type="ARBA" id="ARBA00022741"/>
    </source>
</evidence>
<organism evidence="17 18">
    <name type="scientific">Aquimarina brevivitae</name>
    <dbReference type="NCBI Taxonomy" id="323412"/>
    <lineage>
        <taxon>Bacteria</taxon>
        <taxon>Pseudomonadati</taxon>
        <taxon>Bacteroidota</taxon>
        <taxon>Flavobacteriia</taxon>
        <taxon>Flavobacteriales</taxon>
        <taxon>Flavobacteriaceae</taxon>
        <taxon>Aquimarina</taxon>
    </lineage>
</organism>
<dbReference type="HAMAP" id="MF_01274">
    <property type="entry name" value="Pantothen_kinase_3"/>
    <property type="match status" value="1"/>
</dbReference>
<dbReference type="GO" id="GO:0046872">
    <property type="term" value="F:metal ion binding"/>
    <property type="evidence" value="ECO:0007669"/>
    <property type="project" value="UniProtKB-KW"/>
</dbReference>
<dbReference type="RefSeq" id="WP_130285601.1">
    <property type="nucleotide sequence ID" value="NZ_SGXE01000001.1"/>
</dbReference>
<keyword evidence="11 16" id="KW-0067">ATP-binding</keyword>
<protein>
    <recommendedName>
        <fullName evidence="15 16">Type III pantothenate kinase</fullName>
        <ecNumber evidence="6 16">2.7.1.33</ecNumber>
    </recommendedName>
    <alternativeName>
        <fullName evidence="16">PanK-III</fullName>
    </alternativeName>
    <alternativeName>
        <fullName evidence="16">Pantothenic acid kinase</fullName>
    </alternativeName>
</protein>
<evidence type="ECO:0000256" key="15">
    <source>
        <dbReference type="ARBA" id="ARBA00040883"/>
    </source>
</evidence>
<comment type="similarity">
    <text evidence="14 16">Belongs to the type III pantothenate kinase family.</text>
</comment>
<evidence type="ECO:0000256" key="8">
    <source>
        <dbReference type="ARBA" id="ARBA00022679"/>
    </source>
</evidence>
<evidence type="ECO:0000313" key="18">
    <source>
        <dbReference type="Proteomes" id="UP000292262"/>
    </source>
</evidence>
<evidence type="ECO:0000256" key="12">
    <source>
        <dbReference type="ARBA" id="ARBA00022958"/>
    </source>
</evidence>
<gene>
    <name evidence="16" type="primary">coaX</name>
    <name evidence="17" type="ORF">EV197_1011</name>
</gene>
<dbReference type="InterPro" id="IPR043129">
    <property type="entry name" value="ATPase_NBD"/>
</dbReference>
<comment type="subunit">
    <text evidence="5 16">Homodimer.</text>
</comment>
<evidence type="ECO:0000256" key="14">
    <source>
        <dbReference type="ARBA" id="ARBA00038036"/>
    </source>
</evidence>
<evidence type="ECO:0000256" key="2">
    <source>
        <dbReference type="ARBA" id="ARBA00001958"/>
    </source>
</evidence>
<dbReference type="Pfam" id="PF03309">
    <property type="entry name" value="Pan_kinase"/>
    <property type="match status" value="1"/>
</dbReference>
<dbReference type="CDD" id="cd24015">
    <property type="entry name" value="ASKHA_NBD_PanK-III"/>
    <property type="match status" value="1"/>
</dbReference>
<keyword evidence="13 16" id="KW-0173">Coenzyme A biosynthesis</keyword>
<evidence type="ECO:0000256" key="4">
    <source>
        <dbReference type="ARBA" id="ARBA00005225"/>
    </source>
</evidence>
<sequence length="244" mass="26999">MNLVIDVGNTAIKLGVFEHYKLVDHKRTTAAAFFELFQKTIQKYNTIDAVIFSSVGNLDTQSLSLIKDYDLELVELSHRLKMPFKNLYLTPETLGVDRLALTAAAVSKFPKKNVLIIDAGTCITYDFKNSNEEYLGGAIAPGIALRYSSLHHYTAKLPLLSIKEPDALIGKSTEQAIHTGVILGVIAEIDGIIREYCNIYDDLTVILTGGDAHFLSKRLKNSIFATSNFLLEGLNYILGINKSK</sequence>
<dbReference type="InterPro" id="IPR004619">
    <property type="entry name" value="Type_III_PanK"/>
</dbReference>
<feature type="binding site" evidence="16">
    <location>
        <position position="121"/>
    </location>
    <ligand>
        <name>ATP</name>
        <dbReference type="ChEBI" id="CHEBI:30616"/>
    </ligand>
</feature>
<keyword evidence="9 16" id="KW-0547">Nucleotide-binding</keyword>
<comment type="function">
    <text evidence="16">Catalyzes the phosphorylation of pantothenate (Pan), the first step in CoA biosynthesis.</text>
</comment>
<dbReference type="GO" id="GO:0004594">
    <property type="term" value="F:pantothenate kinase activity"/>
    <property type="evidence" value="ECO:0007669"/>
    <property type="project" value="UniProtKB-UniRule"/>
</dbReference>
<proteinExistence type="inferred from homology"/>
<dbReference type="AlphaFoldDB" id="A0A4Q7PGY5"/>
<dbReference type="Proteomes" id="UP000292262">
    <property type="component" value="Unassembled WGS sequence"/>
</dbReference>
<keyword evidence="16" id="KW-0479">Metal-binding</keyword>
<dbReference type="PANTHER" id="PTHR34265:SF1">
    <property type="entry name" value="TYPE III PANTOTHENATE KINASE"/>
    <property type="match status" value="1"/>
</dbReference>
<evidence type="ECO:0000256" key="16">
    <source>
        <dbReference type="HAMAP-Rule" id="MF_01274"/>
    </source>
</evidence>
<comment type="cofactor">
    <cofactor evidence="2">
        <name>K(+)</name>
        <dbReference type="ChEBI" id="CHEBI:29103"/>
    </cofactor>
</comment>
<dbReference type="OrthoDB" id="9804707at2"/>